<feature type="compositionally biased region" description="Basic and acidic residues" evidence="3">
    <location>
        <begin position="604"/>
        <end position="613"/>
    </location>
</feature>
<dbReference type="Gene3D" id="3.30.2350.20">
    <property type="entry name" value="TruD, catalytic domain"/>
    <property type="match status" value="2"/>
</dbReference>
<dbReference type="FunFam" id="3.30.2350.20:FF:000010">
    <property type="entry name" value="Putative pseudouridine synthase YOR243C family"/>
    <property type="match status" value="1"/>
</dbReference>
<gene>
    <name evidence="4" type="ORF">ZEAMMB73_Zm00001d010714</name>
</gene>
<protein>
    <submittedName>
        <fullName evidence="4">Pseudouridine synthase family protein</fullName>
    </submittedName>
</protein>
<feature type="region of interest" description="Disordered" evidence="3">
    <location>
        <begin position="162"/>
        <end position="194"/>
    </location>
</feature>
<evidence type="ECO:0000256" key="3">
    <source>
        <dbReference type="SAM" id="MobiDB-lite"/>
    </source>
</evidence>
<accession>A0A1D6FSY0</accession>
<dbReference type="GO" id="GO:0009982">
    <property type="term" value="F:pseudouridine synthase activity"/>
    <property type="evidence" value="ECO:0007669"/>
    <property type="project" value="InterPro"/>
</dbReference>
<dbReference type="GO" id="GO:0001522">
    <property type="term" value="P:pseudouridine synthesis"/>
    <property type="evidence" value="ECO:0007669"/>
    <property type="project" value="InterPro"/>
</dbReference>
<dbReference type="ExpressionAtlas" id="A0A1D6FSY0">
    <property type="expression patterns" value="baseline and differential"/>
</dbReference>
<dbReference type="InterPro" id="IPR020103">
    <property type="entry name" value="PsdUridine_synth_cat_dom_sf"/>
</dbReference>
<dbReference type="PANTHER" id="PTHR13326:SF21">
    <property type="entry name" value="PSEUDOURIDYLATE SYNTHASE PUS7L"/>
    <property type="match status" value="1"/>
</dbReference>
<dbReference type="SUPFAM" id="SSF55120">
    <property type="entry name" value="Pseudouridine synthase"/>
    <property type="match status" value="1"/>
</dbReference>
<dbReference type="PROSITE" id="PS50984">
    <property type="entry name" value="TRUD"/>
    <property type="match status" value="1"/>
</dbReference>
<comment type="similarity">
    <text evidence="1">Belongs to the pseudouridine synthase TruD family.</text>
</comment>
<sequence length="675" mass="74635">MARSTSLSEAEAGISCFASSLPGFRGVLKHRYADFIVHEVARDGALVQLTSFDLPTESVGVNEEDKAAPSAEADHSQALESFRSLCGDADCNALRGLLEKVSGEGGGDVSPVILSPDADKAHRSEVHNFFKKTFKFLVTDTVEHSDGVQKCIRVRFGSEAGVGRGAGGRGRGRKRKNMGSSDWRDGRPFDSRGSSNWPDNVGKFLRFHLYKENKDTQEALGVIGKMLGLQPRSFGFAGTKDKRAVTTQQACIPQVYNSRVTVFKVQASKLLALNKRLFGIKVGNFCYVKEGLVLGQLTGNRFTITLRGVTAESEDMIKIAVDGLGKNGFINYYGLQEFVFSLASFCLNITKSVQRDDINEVRKRYKEHGDIDMALRNFPRHLVAERAILQCLKKCPGNHLQALKGIPRTLRMMYVHSYQSYLWNHAASMRVEKYGISQVVEGDLVYNKECPSEESTSVDILETDDDHTNSIEIDLCSEAQPEESIQSAKIVDSGDFTKGIYTFDDVVLPLPGSQALFPGNEIAEIYHEMARKDGISLTENAHGVKEFSITSMKGGYRRVFQRPIGFEWELITYTDDTSSLAETDLDVLSRTKPKEANELISKQESQDKLEKAPDTSVPTNGNSSQEKLIGSPDIRPKKLALKLAFTLPTSCYATMAIRELLKTSTSVAYQKTLSC</sequence>
<dbReference type="NCBIfam" id="TIGR00094">
    <property type="entry name" value="tRNA_TruD_broad"/>
    <property type="match status" value="1"/>
</dbReference>
<evidence type="ECO:0000313" key="4">
    <source>
        <dbReference type="EMBL" id="AQK94667.1"/>
    </source>
</evidence>
<dbReference type="GO" id="GO:0003723">
    <property type="term" value="F:RNA binding"/>
    <property type="evidence" value="ECO:0007669"/>
    <property type="project" value="InterPro"/>
</dbReference>
<dbReference type="PANTHER" id="PTHR13326">
    <property type="entry name" value="TRNA PSEUDOURIDINE SYNTHASE D"/>
    <property type="match status" value="1"/>
</dbReference>
<dbReference type="Pfam" id="PF01142">
    <property type="entry name" value="TruD"/>
    <property type="match status" value="2"/>
</dbReference>
<evidence type="ECO:0000256" key="2">
    <source>
        <dbReference type="ARBA" id="ARBA00023235"/>
    </source>
</evidence>
<dbReference type="PIRSF" id="PIRSF037016">
    <property type="entry name" value="Pseudouridin_synth_euk_prd"/>
    <property type="match status" value="1"/>
</dbReference>
<proteinExistence type="inferred from homology"/>
<evidence type="ECO:0000256" key="1">
    <source>
        <dbReference type="ARBA" id="ARBA00007953"/>
    </source>
</evidence>
<dbReference type="InterPro" id="IPR001656">
    <property type="entry name" value="PsdUridine_synth_TruD"/>
</dbReference>
<dbReference type="AlphaFoldDB" id="A0A1D6FSY0"/>
<dbReference type="CDD" id="cd02576">
    <property type="entry name" value="PseudoU_synth_ScPUS7"/>
    <property type="match status" value="1"/>
</dbReference>
<reference evidence="4" key="1">
    <citation type="submission" date="2015-12" db="EMBL/GenBank/DDBJ databases">
        <title>Update maize B73 reference genome by single molecule sequencing technologies.</title>
        <authorList>
            <consortium name="Maize Genome Sequencing Project"/>
            <person name="Ware D."/>
        </authorList>
    </citation>
    <scope>NUCLEOTIDE SEQUENCE</scope>
    <source>
        <tissue evidence="4">Seedling</tissue>
    </source>
</reference>
<feature type="compositionally biased region" description="Polar residues" evidence="3">
    <location>
        <begin position="616"/>
        <end position="626"/>
    </location>
</feature>
<dbReference type="InterPro" id="IPR042214">
    <property type="entry name" value="TruD_catalytic"/>
</dbReference>
<keyword evidence="2" id="KW-0413">Isomerase</keyword>
<feature type="region of interest" description="Disordered" evidence="3">
    <location>
        <begin position="596"/>
        <end position="630"/>
    </location>
</feature>
<organism evidence="4">
    <name type="scientific">Zea mays</name>
    <name type="common">Maize</name>
    <dbReference type="NCBI Taxonomy" id="4577"/>
    <lineage>
        <taxon>Eukaryota</taxon>
        <taxon>Viridiplantae</taxon>
        <taxon>Streptophyta</taxon>
        <taxon>Embryophyta</taxon>
        <taxon>Tracheophyta</taxon>
        <taxon>Spermatophyta</taxon>
        <taxon>Magnoliopsida</taxon>
        <taxon>Liliopsida</taxon>
        <taxon>Poales</taxon>
        <taxon>Poaceae</taxon>
        <taxon>PACMAD clade</taxon>
        <taxon>Panicoideae</taxon>
        <taxon>Andropogonodae</taxon>
        <taxon>Andropogoneae</taxon>
        <taxon>Tripsacinae</taxon>
        <taxon>Zea</taxon>
    </lineage>
</organism>
<dbReference type="EMBL" id="CM000784">
    <property type="protein sequence ID" value="AQK94667.1"/>
    <property type="molecule type" value="Genomic_DNA"/>
</dbReference>
<name>A0A1D6FSY0_MAIZE</name>
<dbReference type="InterPro" id="IPR011760">
    <property type="entry name" value="PsdUridine_synth_TruD_insert"/>
</dbReference>